<feature type="chain" id="PRO_5035435714" evidence="2">
    <location>
        <begin position="26"/>
        <end position="395"/>
    </location>
</feature>
<gene>
    <name evidence="4" type="ORF">COCNU_13G001180</name>
</gene>
<proteinExistence type="inferred from homology"/>
<dbReference type="SUPFAM" id="SSF82153">
    <property type="entry name" value="FAS1 domain"/>
    <property type="match status" value="1"/>
</dbReference>
<organism evidence="4 5">
    <name type="scientific">Cocos nucifera</name>
    <name type="common">Coconut palm</name>
    <dbReference type="NCBI Taxonomy" id="13894"/>
    <lineage>
        <taxon>Eukaryota</taxon>
        <taxon>Viridiplantae</taxon>
        <taxon>Streptophyta</taxon>
        <taxon>Embryophyta</taxon>
        <taxon>Tracheophyta</taxon>
        <taxon>Spermatophyta</taxon>
        <taxon>Magnoliopsida</taxon>
        <taxon>Liliopsida</taxon>
        <taxon>Arecaceae</taxon>
        <taxon>Arecoideae</taxon>
        <taxon>Cocoseae</taxon>
        <taxon>Attaleinae</taxon>
        <taxon>Cocos</taxon>
    </lineage>
</organism>
<protein>
    <submittedName>
        <fullName evidence="4">Fasciclin-like arabinogalactan protein 21</fullName>
    </submittedName>
</protein>
<evidence type="ECO:0000256" key="1">
    <source>
        <dbReference type="ARBA" id="ARBA00007843"/>
    </source>
</evidence>
<dbReference type="InterPro" id="IPR036378">
    <property type="entry name" value="FAS1_dom_sf"/>
</dbReference>
<accession>A0A8K0ISV0</accession>
<evidence type="ECO:0000313" key="5">
    <source>
        <dbReference type="Proteomes" id="UP000797356"/>
    </source>
</evidence>
<dbReference type="Proteomes" id="UP000797356">
    <property type="component" value="Chromosome 13"/>
</dbReference>
<dbReference type="EMBL" id="CM017884">
    <property type="protein sequence ID" value="KAG1366328.1"/>
    <property type="molecule type" value="Genomic_DNA"/>
</dbReference>
<dbReference type="PANTHER" id="PTHR33985:SF2">
    <property type="entry name" value="EXPRESSED PROTEIN"/>
    <property type="match status" value="1"/>
</dbReference>
<reference evidence="4" key="2">
    <citation type="submission" date="2019-07" db="EMBL/GenBank/DDBJ databases">
        <authorList>
            <person name="Yang Y."/>
            <person name="Bocs S."/>
            <person name="Baudouin L."/>
        </authorList>
    </citation>
    <scope>NUCLEOTIDE SEQUENCE</scope>
    <source>
        <tissue evidence="4">Spear leaf of Hainan Tall coconut</tissue>
    </source>
</reference>
<evidence type="ECO:0000259" key="3">
    <source>
        <dbReference type="PROSITE" id="PS50213"/>
    </source>
</evidence>
<evidence type="ECO:0000313" key="4">
    <source>
        <dbReference type="EMBL" id="KAG1366328.1"/>
    </source>
</evidence>
<dbReference type="Gene3D" id="2.30.180.10">
    <property type="entry name" value="FAS1 domain"/>
    <property type="match status" value="1"/>
</dbReference>
<dbReference type="InterPro" id="IPR052806">
    <property type="entry name" value="Fasciclin-like_AGP"/>
</dbReference>
<keyword evidence="2" id="KW-0732">Signal</keyword>
<feature type="signal peptide" evidence="2">
    <location>
        <begin position="1"/>
        <end position="25"/>
    </location>
</feature>
<dbReference type="InterPro" id="IPR000782">
    <property type="entry name" value="FAS1_domain"/>
</dbReference>
<dbReference type="SMART" id="SM00554">
    <property type="entry name" value="FAS1"/>
    <property type="match status" value="1"/>
</dbReference>
<comment type="similarity">
    <text evidence="1">Belongs to the fasciclin-like AGP family.</text>
</comment>
<dbReference type="PROSITE" id="PS50213">
    <property type="entry name" value="FAS1"/>
    <property type="match status" value="1"/>
</dbReference>
<dbReference type="OrthoDB" id="765989at2759"/>
<evidence type="ECO:0000256" key="2">
    <source>
        <dbReference type="SAM" id="SignalP"/>
    </source>
</evidence>
<name>A0A8K0ISV0_COCNU</name>
<comment type="caution">
    <text evidence="4">The sequence shown here is derived from an EMBL/GenBank/DDBJ whole genome shotgun (WGS) entry which is preliminary data.</text>
</comment>
<dbReference type="AlphaFoldDB" id="A0A8K0ISV0"/>
<reference evidence="4" key="1">
    <citation type="journal article" date="2017" name="Gigascience">
        <title>The genome draft of coconut (Cocos nucifera).</title>
        <authorList>
            <person name="Xiao Y."/>
            <person name="Xu P."/>
            <person name="Fan H."/>
            <person name="Baudouin L."/>
            <person name="Xia W."/>
            <person name="Bocs S."/>
            <person name="Xu J."/>
            <person name="Li Q."/>
            <person name="Guo A."/>
            <person name="Zhou L."/>
            <person name="Li J."/>
            <person name="Wu Y."/>
            <person name="Ma Z."/>
            <person name="Armero A."/>
            <person name="Issali A.E."/>
            <person name="Liu N."/>
            <person name="Peng M."/>
            <person name="Yang Y."/>
        </authorList>
    </citation>
    <scope>NUCLEOTIDE SEQUENCE</scope>
    <source>
        <tissue evidence="4">Spear leaf of Hainan Tall coconut</tissue>
    </source>
</reference>
<dbReference type="PANTHER" id="PTHR33985">
    <property type="entry name" value="OS02G0491300 PROTEIN-RELATED"/>
    <property type="match status" value="1"/>
</dbReference>
<feature type="domain" description="FAS1" evidence="3">
    <location>
        <begin position="37"/>
        <end position="155"/>
    </location>
</feature>
<sequence length="395" mass="41225">MVSSSSSVIGLLALIAASLLSSAAAGSPAPPPKETHPAFLLAPILSNLGFQELAMAVPAIYSPVLSTWSGPLTLFAPSDDTLHSCPSCSPLRLLREHLVPGLFSLPYLYKLAFGTKLETASPGRCLTITSSAAAALRPRSTANSSDVKIFVDGVEVTRPDLFNDGRFVIHGIGGFVAPLSPLSCSHGDPHPAFAPEIAAAGASGRPGSAIVRLMLRDAVVRLRDSGFSILALAMRVKNAELSGLQNMTVFALDDPSIFAGEHLYVTGVRFHVVPNCLLTHADLLRLPPGAILPTLVRGQHLVVTHAAVVAVGPAALGPASGLRINYVPIKVPDVVTNARIAVHSIFLPFPHLYLPVQPSAAAAEGGIYRDKKEPCGASVECEVATGVVDFMDDGP</sequence>
<keyword evidence="5" id="KW-1185">Reference proteome</keyword>